<dbReference type="EMBL" id="JBEZLS010000047">
    <property type="protein sequence ID" value="MEU9356272.1"/>
    <property type="molecule type" value="Genomic_DNA"/>
</dbReference>
<protein>
    <submittedName>
        <fullName evidence="2">Pentapeptide repeat-containing protein</fullName>
    </submittedName>
</protein>
<sequence length="311" mass="33669">MLLILVSTIALVPRLLYPPLSAADLRGVGSAQARIELQQAQARLANDARSAILQSCVGLLVVIGAAATWRQVHVSRESHITERFTRAVDQIGDGDINVRIGGIYALERIAKNSPADRDPIQYLLGAFVRGRLTWSVGAADGPEHPTTSVNEQLPVMNVRAPDVQAAMWVLERRPRTPDDPELYLSRVDLRGISLRDARLSRTLFRHSNLARAVLAGAQLDRSDFTNADLRKALLDGASLKGADLSRAHLQGASLRRSDVRGANLRGTDLSDTVLNETLLAGARADATTVWPPGISAEVRRALGIIDVDRGP</sequence>
<gene>
    <name evidence="2" type="ORF">AB0D65_36050</name>
</gene>
<evidence type="ECO:0000256" key="1">
    <source>
        <dbReference type="ARBA" id="ARBA00022737"/>
    </source>
</evidence>
<dbReference type="Gene3D" id="2.160.20.80">
    <property type="entry name" value="E3 ubiquitin-protein ligase SopA"/>
    <property type="match status" value="1"/>
</dbReference>
<evidence type="ECO:0000313" key="2">
    <source>
        <dbReference type="EMBL" id="MEU9356272.1"/>
    </source>
</evidence>
<comment type="caution">
    <text evidence="2">The sequence shown here is derived from an EMBL/GenBank/DDBJ whole genome shotgun (WGS) entry which is preliminary data.</text>
</comment>
<dbReference type="RefSeq" id="WP_359989833.1">
    <property type="nucleotide sequence ID" value="NZ_JBEZLS010000047.1"/>
</dbReference>
<dbReference type="InterPro" id="IPR001646">
    <property type="entry name" value="5peptide_repeat"/>
</dbReference>
<dbReference type="SUPFAM" id="SSF141571">
    <property type="entry name" value="Pentapeptide repeat-like"/>
    <property type="match status" value="1"/>
</dbReference>
<keyword evidence="3" id="KW-1185">Reference proteome</keyword>
<accession>A0ABV3EH24</accession>
<evidence type="ECO:0000313" key="3">
    <source>
        <dbReference type="Proteomes" id="UP001551582"/>
    </source>
</evidence>
<reference evidence="2 3" key="1">
    <citation type="submission" date="2024-06" db="EMBL/GenBank/DDBJ databases">
        <title>The Natural Products Discovery Center: Release of the First 8490 Sequenced Strains for Exploring Actinobacteria Biosynthetic Diversity.</title>
        <authorList>
            <person name="Kalkreuter E."/>
            <person name="Kautsar S.A."/>
            <person name="Yang D."/>
            <person name="Bader C.D."/>
            <person name="Teijaro C.N."/>
            <person name="Fluegel L."/>
            <person name="Davis C.M."/>
            <person name="Simpson J.R."/>
            <person name="Lauterbach L."/>
            <person name="Steele A.D."/>
            <person name="Gui C."/>
            <person name="Meng S."/>
            <person name="Li G."/>
            <person name="Viehrig K."/>
            <person name="Ye F."/>
            <person name="Su P."/>
            <person name="Kiefer A.F."/>
            <person name="Nichols A."/>
            <person name="Cepeda A.J."/>
            <person name="Yan W."/>
            <person name="Fan B."/>
            <person name="Jiang Y."/>
            <person name="Adhikari A."/>
            <person name="Zheng C.-J."/>
            <person name="Schuster L."/>
            <person name="Cowan T.M."/>
            <person name="Smanski M.J."/>
            <person name="Chevrette M.G."/>
            <person name="De Carvalho L.P.S."/>
            <person name="Shen B."/>
        </authorList>
    </citation>
    <scope>NUCLEOTIDE SEQUENCE [LARGE SCALE GENOMIC DNA]</scope>
    <source>
        <strain evidence="2 3">NPDC048274</strain>
    </source>
</reference>
<dbReference type="Proteomes" id="UP001551582">
    <property type="component" value="Unassembled WGS sequence"/>
</dbReference>
<dbReference type="Pfam" id="PF00805">
    <property type="entry name" value="Pentapeptide"/>
    <property type="match status" value="2"/>
</dbReference>
<organism evidence="2 3">
    <name type="scientific">Streptomyces griseoloalbus</name>
    <dbReference type="NCBI Taxonomy" id="67303"/>
    <lineage>
        <taxon>Bacteria</taxon>
        <taxon>Bacillati</taxon>
        <taxon>Actinomycetota</taxon>
        <taxon>Actinomycetes</taxon>
        <taxon>Kitasatosporales</taxon>
        <taxon>Streptomycetaceae</taxon>
        <taxon>Streptomyces</taxon>
    </lineage>
</organism>
<name>A0ABV3EH24_9ACTN</name>
<dbReference type="PANTHER" id="PTHR47485">
    <property type="entry name" value="THYLAKOID LUMENAL 17.4 KDA PROTEIN, CHLOROPLASTIC"/>
    <property type="match status" value="1"/>
</dbReference>
<dbReference type="PANTHER" id="PTHR47485:SF1">
    <property type="entry name" value="THYLAKOID LUMENAL 17.4 KDA PROTEIN, CHLOROPLASTIC"/>
    <property type="match status" value="1"/>
</dbReference>
<keyword evidence="1" id="KW-0677">Repeat</keyword>
<proteinExistence type="predicted"/>